<sequence>MNIVHHFKIAGGIYVLVAVGLLIASSLILQKVIYRENNPIRQDISRQKISHSNSLKEWKLTSAEDKDTAHVNVQEIPLFAQNRNVLPVYGQRYQLPTIYWYVENRRIYIGSPNRNNFRSGRPAFTSESAHNQHNKFDLARENSRLKISTKLVDPTASATKNLETTREPIIEKLALVKFDSKNATLIQSNSGIDISVKHQLRNNTSTENLVNHENPTEFGLKNETSTKPDRKTKSKPLLEPNTRREKYTATVSNFEVSASVDAKSNIFVSPNDTAKSRRKRSIDTYRSTCDFQFEVHKGVSIAGIEIATAQILSGCLCFLADETITRRLFKFWAFSNMIFVIGVVVFTIVSMCFQTCLATPYMGFYWLAFCIMSSANAAFVTVLMVYLWFLIDTRLPEDGQPSHSEINLFRQYRYRNKPRVYNLYS</sequence>
<feature type="transmembrane region" description="Helical" evidence="2">
    <location>
        <begin position="363"/>
        <end position="391"/>
    </location>
</feature>
<evidence type="ECO:0000256" key="1">
    <source>
        <dbReference type="SAM" id="MobiDB-lite"/>
    </source>
</evidence>
<proteinExistence type="predicted"/>
<evidence type="ECO:0000256" key="2">
    <source>
        <dbReference type="SAM" id="Phobius"/>
    </source>
</evidence>
<feature type="transmembrane region" description="Helical" evidence="2">
    <location>
        <begin position="12"/>
        <end position="34"/>
    </location>
</feature>
<keyword evidence="2" id="KW-1133">Transmembrane helix</keyword>
<dbReference type="AlphaFoldDB" id="A0A8J2KYW0"/>
<keyword evidence="2" id="KW-0472">Membrane</keyword>
<reference evidence="3" key="1">
    <citation type="submission" date="2021-06" db="EMBL/GenBank/DDBJ databases">
        <authorList>
            <person name="Hodson N. C."/>
            <person name="Mongue J. A."/>
            <person name="Jaron S. K."/>
        </authorList>
    </citation>
    <scope>NUCLEOTIDE SEQUENCE</scope>
</reference>
<comment type="caution">
    <text evidence="3">The sequence shown here is derived from an EMBL/GenBank/DDBJ whole genome shotgun (WGS) entry which is preliminary data.</text>
</comment>
<name>A0A8J2KYW0_9HEXA</name>
<keyword evidence="2" id="KW-0812">Transmembrane</keyword>
<evidence type="ECO:0000313" key="3">
    <source>
        <dbReference type="EMBL" id="CAG7824086.1"/>
    </source>
</evidence>
<dbReference type="EMBL" id="CAJVCH010531638">
    <property type="protein sequence ID" value="CAG7824086.1"/>
    <property type="molecule type" value="Genomic_DNA"/>
</dbReference>
<gene>
    <name evidence="3" type="ORF">AFUS01_LOCUS34265</name>
</gene>
<feature type="region of interest" description="Disordered" evidence="1">
    <location>
        <begin position="209"/>
        <end position="242"/>
    </location>
</feature>
<accession>A0A8J2KYW0</accession>
<dbReference type="Proteomes" id="UP000708208">
    <property type="component" value="Unassembled WGS sequence"/>
</dbReference>
<keyword evidence="4" id="KW-1185">Reference proteome</keyword>
<organism evidence="3 4">
    <name type="scientific">Allacma fusca</name>
    <dbReference type="NCBI Taxonomy" id="39272"/>
    <lineage>
        <taxon>Eukaryota</taxon>
        <taxon>Metazoa</taxon>
        <taxon>Ecdysozoa</taxon>
        <taxon>Arthropoda</taxon>
        <taxon>Hexapoda</taxon>
        <taxon>Collembola</taxon>
        <taxon>Symphypleona</taxon>
        <taxon>Sminthuridae</taxon>
        <taxon>Allacma</taxon>
    </lineage>
</organism>
<protein>
    <submittedName>
        <fullName evidence="3">Uncharacterized protein</fullName>
    </submittedName>
</protein>
<evidence type="ECO:0000313" key="4">
    <source>
        <dbReference type="Proteomes" id="UP000708208"/>
    </source>
</evidence>
<feature type="transmembrane region" description="Helical" evidence="2">
    <location>
        <begin position="331"/>
        <end position="351"/>
    </location>
</feature>